<feature type="compositionally biased region" description="Polar residues" evidence="1">
    <location>
        <begin position="17"/>
        <end position="31"/>
    </location>
</feature>
<evidence type="ECO:0000313" key="4">
    <source>
        <dbReference type="Proteomes" id="UP000249056"/>
    </source>
</evidence>
<feature type="region of interest" description="Disordered" evidence="1">
    <location>
        <begin position="1"/>
        <end position="33"/>
    </location>
</feature>
<dbReference type="PANTHER" id="PTHR38793">
    <property type="entry name" value="SLATT_FUNGAL DOMAIN-CONTAINING PROTEIN-RELATED"/>
    <property type="match status" value="1"/>
</dbReference>
<dbReference type="OrthoDB" id="5398270at2759"/>
<keyword evidence="4" id="KW-1185">Reference proteome</keyword>
<dbReference type="AlphaFoldDB" id="A0A395JBC2"/>
<feature type="domain" description="SMODS and SLOG-associating 2TM effector" evidence="2">
    <location>
        <begin position="43"/>
        <end position="140"/>
    </location>
</feature>
<sequence>MTSNMNYGATAAGELTPNPNRSSTPRLTPTPQDVDALGQLETHISLILQLLFGGILTALGSSSAGKHGLAITVLATANTVNAGLIALFNNTGMPERFWNDWNEFEDVEMFVKELIETGLVDTDKKEEVIAGCYVRFQAAKMTVRRNKPASYDATVKEEKKGK</sequence>
<proteinExistence type="predicted"/>
<gene>
    <name evidence="3" type="ORF">DID88_008752</name>
</gene>
<name>A0A395JBC2_9HELO</name>
<protein>
    <recommendedName>
        <fullName evidence="2">SMODS and SLOG-associating 2TM effector domain-containing protein</fullName>
    </recommendedName>
</protein>
<dbReference type="InterPro" id="IPR041622">
    <property type="entry name" value="SLATT_fungi"/>
</dbReference>
<dbReference type="EMBL" id="QKRW01000002">
    <property type="protein sequence ID" value="RAL68029.1"/>
    <property type="molecule type" value="Genomic_DNA"/>
</dbReference>
<dbReference type="PANTHER" id="PTHR38793:SF1">
    <property type="entry name" value="SMODS AND SLOG-ASSOCIATING 2TM EFFECTOR DOMAIN-CONTAINING PROTEIN"/>
    <property type="match status" value="1"/>
</dbReference>
<dbReference type="Pfam" id="PF18142">
    <property type="entry name" value="SLATT_fungal"/>
    <property type="match status" value="1"/>
</dbReference>
<evidence type="ECO:0000256" key="1">
    <source>
        <dbReference type="SAM" id="MobiDB-lite"/>
    </source>
</evidence>
<accession>A0A395JBC2</accession>
<dbReference type="Proteomes" id="UP000249056">
    <property type="component" value="Unassembled WGS sequence"/>
</dbReference>
<comment type="caution">
    <text evidence="3">The sequence shown here is derived from an EMBL/GenBank/DDBJ whole genome shotgun (WGS) entry which is preliminary data.</text>
</comment>
<organism evidence="3 4">
    <name type="scientific">Monilinia fructigena</name>
    <dbReference type="NCBI Taxonomy" id="38457"/>
    <lineage>
        <taxon>Eukaryota</taxon>
        <taxon>Fungi</taxon>
        <taxon>Dikarya</taxon>
        <taxon>Ascomycota</taxon>
        <taxon>Pezizomycotina</taxon>
        <taxon>Leotiomycetes</taxon>
        <taxon>Helotiales</taxon>
        <taxon>Sclerotiniaceae</taxon>
        <taxon>Monilinia</taxon>
    </lineage>
</organism>
<dbReference type="NCBIfam" id="NF033635">
    <property type="entry name" value="SLATT_fungal"/>
    <property type="match status" value="1"/>
</dbReference>
<reference evidence="3 4" key="1">
    <citation type="submission" date="2018-06" db="EMBL/GenBank/DDBJ databases">
        <title>Genome Sequence of the Brown Rot Fungal Pathogen Monilinia fructigena.</title>
        <authorList>
            <person name="Landi L."/>
            <person name="De Miccolis Angelini R.M."/>
            <person name="Pollastro S."/>
            <person name="Abate D."/>
            <person name="Faretra F."/>
            <person name="Romanazzi G."/>
        </authorList>
    </citation>
    <scope>NUCLEOTIDE SEQUENCE [LARGE SCALE GENOMIC DNA]</scope>
    <source>
        <strain evidence="3 4">Mfrg269</strain>
    </source>
</reference>
<evidence type="ECO:0000313" key="3">
    <source>
        <dbReference type="EMBL" id="RAL68029.1"/>
    </source>
</evidence>
<evidence type="ECO:0000259" key="2">
    <source>
        <dbReference type="Pfam" id="PF18142"/>
    </source>
</evidence>